<comment type="caution">
    <text evidence="1">The sequence shown here is derived from an EMBL/GenBank/DDBJ whole genome shotgun (WGS) entry which is preliminary data.</text>
</comment>
<name>A0A2S5Y4G5_9MICO</name>
<dbReference type="OrthoDB" id="5184890at2"/>
<proteinExistence type="predicted"/>
<accession>A0A2S5Y4G5</accession>
<reference evidence="1 2" key="1">
    <citation type="submission" date="2018-02" db="EMBL/GenBank/DDBJ databases">
        <title>Bacteriophage NCPPB3778 and a type I-E CRISPR drive the evolution of the US Biological Select Agent, Rathayibacter toxicus.</title>
        <authorList>
            <person name="Davis E.W.II."/>
            <person name="Tabima J.F."/>
            <person name="Weisberg A.J."/>
            <person name="Lopes L.D."/>
            <person name="Wiseman M.S."/>
            <person name="Wiseman M.S."/>
            <person name="Pupko T."/>
            <person name="Belcher M.S."/>
            <person name="Sechler A.J."/>
            <person name="Tancos M.A."/>
            <person name="Schroeder B.K."/>
            <person name="Murray T.D."/>
            <person name="Luster D.G."/>
            <person name="Schneider W.L."/>
            <person name="Rogers E."/>
            <person name="Andreote F.D."/>
            <person name="Grunwald N.J."/>
            <person name="Putnam M.L."/>
            <person name="Chang J.H."/>
        </authorList>
    </citation>
    <scope>NUCLEOTIDE SEQUENCE [LARGE SCALE GENOMIC DNA]</scope>
    <source>
        <strain evidence="1 2">FH99</strain>
    </source>
</reference>
<protein>
    <recommendedName>
        <fullName evidence="3">MafI family immunity protein</fullName>
    </recommendedName>
</protein>
<dbReference type="Proteomes" id="UP000237966">
    <property type="component" value="Unassembled WGS sequence"/>
</dbReference>
<gene>
    <name evidence="1" type="ORF">C5C51_10640</name>
</gene>
<evidence type="ECO:0000313" key="1">
    <source>
        <dbReference type="EMBL" id="PPI13246.1"/>
    </source>
</evidence>
<evidence type="ECO:0000313" key="2">
    <source>
        <dbReference type="Proteomes" id="UP000237966"/>
    </source>
</evidence>
<organism evidence="1 2">
    <name type="scientific">Rathayibacter toxicus</name>
    <dbReference type="NCBI Taxonomy" id="145458"/>
    <lineage>
        <taxon>Bacteria</taxon>
        <taxon>Bacillati</taxon>
        <taxon>Actinomycetota</taxon>
        <taxon>Actinomycetes</taxon>
        <taxon>Micrococcales</taxon>
        <taxon>Microbacteriaceae</taxon>
        <taxon>Rathayibacter</taxon>
    </lineage>
</organism>
<dbReference type="EMBL" id="PSWU01000018">
    <property type="protein sequence ID" value="PPI13246.1"/>
    <property type="molecule type" value="Genomic_DNA"/>
</dbReference>
<evidence type="ECO:0008006" key="3">
    <source>
        <dbReference type="Google" id="ProtNLM"/>
    </source>
</evidence>
<sequence>MNDVIIDPFDAGLLQLIADLEGLLSPEAMFHAREDVKYGEYQVCVEGIISSLECSDHLIPAEILNRLIEYSIAVNLEEDACKDIRSE</sequence>
<dbReference type="RefSeq" id="WP_104216734.1">
    <property type="nucleotide sequence ID" value="NZ_CP037977.1"/>
</dbReference>
<dbReference type="AlphaFoldDB" id="A0A2S5Y4G5"/>